<comment type="caution">
    <text evidence="2">The sequence shown here is derived from an EMBL/GenBank/DDBJ whole genome shotgun (WGS) entry which is preliminary data.</text>
</comment>
<dbReference type="PRINTS" id="PR00081">
    <property type="entry name" value="GDHRDH"/>
</dbReference>
<protein>
    <recommendedName>
        <fullName evidence="4">Ketoreductase (KR) domain-containing protein</fullName>
    </recommendedName>
</protein>
<keyword evidence="1" id="KW-0560">Oxidoreductase</keyword>
<dbReference type="AlphaFoldDB" id="A0A4Y8DGW3"/>
<dbReference type="SUPFAM" id="SSF51735">
    <property type="entry name" value="NAD(P)-binding Rossmann-fold domains"/>
    <property type="match status" value="1"/>
</dbReference>
<evidence type="ECO:0000313" key="2">
    <source>
        <dbReference type="EMBL" id="TEY86440.1"/>
    </source>
</evidence>
<gene>
    <name evidence="2" type="ORF">BOTCAL_0008g00140</name>
</gene>
<sequence>MGFWLSWFRSQFTKLPYPQKSFAGKTIIVTGSNVGLGLEAARHLVRLDAAKVILAVRTSSKGEQAKAAIEASVGRKGVVEVWPLDLESYDSVKAFASRAESLPRLDIVIENAGVFAFDWKMAEEDELTITVNAVSTLLLAFLLLPKLRETSVKFNQDAVLTFTGSFVHYLTEFPERAEKDIFEGLKNKETARMDDRYNVAKMIEMLLVQELASQISSSAKPKVIVNNANPGFVATTVMRGASGFFKAILTLVVSLFARTAEVGSRTSVHAAEGGVETHGSYLNDCKPGQVSDWVRSEDGKATQKKLWGELLKKLEGIAPGVTSNL</sequence>
<dbReference type="Gene3D" id="3.40.50.720">
    <property type="entry name" value="NAD(P)-binding Rossmann-like Domain"/>
    <property type="match status" value="1"/>
</dbReference>
<name>A0A4Y8DGW3_9HELO</name>
<dbReference type="GO" id="GO:0016491">
    <property type="term" value="F:oxidoreductase activity"/>
    <property type="evidence" value="ECO:0007669"/>
    <property type="project" value="UniProtKB-KW"/>
</dbReference>
<dbReference type="Proteomes" id="UP000297299">
    <property type="component" value="Unassembled WGS sequence"/>
</dbReference>
<dbReference type="Pfam" id="PF00106">
    <property type="entry name" value="adh_short"/>
    <property type="match status" value="1"/>
</dbReference>
<dbReference type="OrthoDB" id="542013at2759"/>
<dbReference type="InterPro" id="IPR002347">
    <property type="entry name" value="SDR_fam"/>
</dbReference>
<reference evidence="2 3" key="1">
    <citation type="submission" date="2017-11" db="EMBL/GenBank/DDBJ databases">
        <title>Comparative genomics of Botrytis spp.</title>
        <authorList>
            <person name="Valero-Jimenez C.A."/>
            <person name="Tapia P."/>
            <person name="Veloso J."/>
            <person name="Silva-Moreno E."/>
            <person name="Staats M."/>
            <person name="Valdes J.H."/>
            <person name="Van Kan J.A.L."/>
        </authorList>
    </citation>
    <scope>NUCLEOTIDE SEQUENCE [LARGE SCALE GENOMIC DNA]</scope>
    <source>
        <strain evidence="2 3">MUCL2830</strain>
    </source>
</reference>
<dbReference type="PANTHER" id="PTHR43157">
    <property type="entry name" value="PHOSPHATIDYLINOSITOL-GLYCAN BIOSYNTHESIS CLASS F PROTEIN-RELATED"/>
    <property type="match status" value="1"/>
</dbReference>
<evidence type="ECO:0000256" key="1">
    <source>
        <dbReference type="ARBA" id="ARBA00023002"/>
    </source>
</evidence>
<evidence type="ECO:0000313" key="3">
    <source>
        <dbReference type="Proteomes" id="UP000297299"/>
    </source>
</evidence>
<organism evidence="2 3">
    <name type="scientific">Botryotinia calthae</name>
    <dbReference type="NCBI Taxonomy" id="38488"/>
    <lineage>
        <taxon>Eukaryota</taxon>
        <taxon>Fungi</taxon>
        <taxon>Dikarya</taxon>
        <taxon>Ascomycota</taxon>
        <taxon>Pezizomycotina</taxon>
        <taxon>Leotiomycetes</taxon>
        <taxon>Helotiales</taxon>
        <taxon>Sclerotiniaceae</taxon>
        <taxon>Botryotinia</taxon>
    </lineage>
</organism>
<dbReference type="EMBL" id="PHWZ01000008">
    <property type="protein sequence ID" value="TEY86440.1"/>
    <property type="molecule type" value="Genomic_DNA"/>
</dbReference>
<dbReference type="STRING" id="38488.A0A4Y8DGW3"/>
<proteinExistence type="predicted"/>
<evidence type="ECO:0008006" key="4">
    <source>
        <dbReference type="Google" id="ProtNLM"/>
    </source>
</evidence>
<accession>A0A4Y8DGW3</accession>
<keyword evidence="3" id="KW-1185">Reference proteome</keyword>
<dbReference type="PANTHER" id="PTHR43157:SF31">
    <property type="entry name" value="PHOSPHATIDYLINOSITOL-GLYCAN BIOSYNTHESIS CLASS F PROTEIN"/>
    <property type="match status" value="1"/>
</dbReference>
<dbReference type="InterPro" id="IPR036291">
    <property type="entry name" value="NAD(P)-bd_dom_sf"/>
</dbReference>